<feature type="domain" description="Pre-mRNA polyadenylation factor Fip1" evidence="6">
    <location>
        <begin position="123"/>
        <end position="165"/>
    </location>
</feature>
<dbReference type="GO" id="GO:0005847">
    <property type="term" value="C:mRNA cleavage and polyadenylation specificity factor complex"/>
    <property type="evidence" value="ECO:0007669"/>
    <property type="project" value="TreeGrafter"/>
</dbReference>
<feature type="compositionally biased region" description="Low complexity" evidence="5">
    <location>
        <begin position="329"/>
        <end position="341"/>
    </location>
</feature>
<evidence type="ECO:0000256" key="3">
    <source>
        <dbReference type="ARBA" id="ARBA00022664"/>
    </source>
</evidence>
<keyword evidence="8" id="KW-1185">Reference proteome</keyword>
<evidence type="ECO:0000256" key="4">
    <source>
        <dbReference type="ARBA" id="ARBA00023242"/>
    </source>
</evidence>
<dbReference type="InterPro" id="IPR007854">
    <property type="entry name" value="Fip1_dom"/>
</dbReference>
<dbReference type="AlphaFoldDB" id="A0AAD5T6W0"/>
<dbReference type="EMBL" id="JADGJH010000186">
    <property type="protein sequence ID" value="KAJ3134680.1"/>
    <property type="molecule type" value="Genomic_DNA"/>
</dbReference>
<evidence type="ECO:0000256" key="1">
    <source>
        <dbReference type="ARBA" id="ARBA00004123"/>
    </source>
</evidence>
<organism evidence="7 8">
    <name type="scientific">Physocladia obscura</name>
    <dbReference type="NCBI Taxonomy" id="109957"/>
    <lineage>
        <taxon>Eukaryota</taxon>
        <taxon>Fungi</taxon>
        <taxon>Fungi incertae sedis</taxon>
        <taxon>Chytridiomycota</taxon>
        <taxon>Chytridiomycota incertae sedis</taxon>
        <taxon>Chytridiomycetes</taxon>
        <taxon>Chytridiales</taxon>
        <taxon>Chytriomycetaceae</taxon>
        <taxon>Physocladia</taxon>
    </lineage>
</organism>
<dbReference type="GO" id="GO:0006397">
    <property type="term" value="P:mRNA processing"/>
    <property type="evidence" value="ECO:0007669"/>
    <property type="project" value="UniProtKB-KW"/>
</dbReference>
<feature type="compositionally biased region" description="Low complexity" evidence="5">
    <location>
        <begin position="350"/>
        <end position="368"/>
    </location>
</feature>
<comment type="subcellular location">
    <subcellularLocation>
        <location evidence="1">Nucleus</location>
    </subcellularLocation>
</comment>
<feature type="compositionally biased region" description="Low complexity" evidence="5">
    <location>
        <begin position="256"/>
        <end position="265"/>
    </location>
</feature>
<sequence length="469" mass="51605">MEDDSDDLVNNIDANNQNNSAEPDALEEGEEQQFNNDNNNDNDNDNVNDDNESGDDSDDDVEIVMDTEQQSRSAPQPITIKPIASTDASGNQTLAATSAAAKAATTGLDISLVGQIDGKDLFDVDVDSIEDKPWRKPGADITDYFNFGFNEVSWRAYCNKQKSLREEALMQKRIHVFEHSDLNTDQQMLGMFGMQQPKFQRMAPQQQQQQQQFNPMMMQMQMMQQQQMMQQRAIMSGNMMGAPPGLPGMGAPPGLPMMSSGQSSQLPPPGTDLNMFGKRTRDQDESAIKVIAGGENLEDKPPGTEGGSRSESNTPRHDSRGLPDPPGHSSGSGNNGRFPNNSGGGGVGGNFQTQQNGFNQQNQPPFRQHGQQPPRNMPPVRGRGGGMYGGDRDRQEGYRGGPPPQGGRDGYYERGSGRDHYRDDGRGLPPPHWDDRRDWDDQRWGGGGSGGPPAPNRDPRDSRKRDDRR</sequence>
<accession>A0AAD5T6W0</accession>
<comment type="caution">
    <text evidence="7">The sequence shown here is derived from an EMBL/GenBank/DDBJ whole genome shotgun (WGS) entry which is preliminary data.</text>
</comment>
<evidence type="ECO:0000313" key="7">
    <source>
        <dbReference type="EMBL" id="KAJ3134680.1"/>
    </source>
</evidence>
<protein>
    <submittedName>
        <fullName evidence="7">Pre-mRNA 3-end-processing factor fip1l1</fullName>
    </submittedName>
</protein>
<dbReference type="PANTHER" id="PTHR13484:SF0">
    <property type="entry name" value="PRE-MRNA 3'-END-PROCESSING FACTOR FIP1"/>
    <property type="match status" value="1"/>
</dbReference>
<keyword evidence="4" id="KW-0539">Nucleus</keyword>
<gene>
    <name evidence="7" type="primary">FIP1L1</name>
    <name evidence="7" type="ORF">HK100_003443</name>
</gene>
<feature type="region of interest" description="Disordered" evidence="5">
    <location>
        <begin position="244"/>
        <end position="469"/>
    </location>
</feature>
<feature type="compositionally biased region" description="Low complexity" evidence="5">
    <location>
        <begin position="10"/>
        <end position="19"/>
    </location>
</feature>
<feature type="compositionally biased region" description="Basic and acidic residues" evidence="5">
    <location>
        <begin position="457"/>
        <end position="469"/>
    </location>
</feature>
<evidence type="ECO:0000313" key="8">
    <source>
        <dbReference type="Proteomes" id="UP001211907"/>
    </source>
</evidence>
<feature type="compositionally biased region" description="Acidic residues" evidence="5">
    <location>
        <begin position="40"/>
        <end position="60"/>
    </location>
</feature>
<evidence type="ECO:0000259" key="6">
    <source>
        <dbReference type="Pfam" id="PF05182"/>
    </source>
</evidence>
<proteinExistence type="inferred from homology"/>
<keyword evidence="3" id="KW-0507">mRNA processing</keyword>
<feature type="region of interest" description="Disordered" evidence="5">
    <location>
        <begin position="1"/>
        <end position="60"/>
    </location>
</feature>
<evidence type="ECO:0000256" key="2">
    <source>
        <dbReference type="ARBA" id="ARBA00007459"/>
    </source>
</evidence>
<name>A0AAD5T6W0_9FUNG</name>
<dbReference type="InterPro" id="IPR051187">
    <property type="entry name" value="Pre-mRNA_3'-end_processing_reg"/>
</dbReference>
<dbReference type="Pfam" id="PF05182">
    <property type="entry name" value="Fip1"/>
    <property type="match status" value="1"/>
</dbReference>
<comment type="similarity">
    <text evidence="2">Belongs to the FIP1 family.</text>
</comment>
<reference evidence="7" key="1">
    <citation type="submission" date="2020-05" db="EMBL/GenBank/DDBJ databases">
        <title>Phylogenomic resolution of chytrid fungi.</title>
        <authorList>
            <person name="Stajich J.E."/>
            <person name="Amses K."/>
            <person name="Simmons R."/>
            <person name="Seto K."/>
            <person name="Myers J."/>
            <person name="Bonds A."/>
            <person name="Quandt C.A."/>
            <person name="Barry K."/>
            <person name="Liu P."/>
            <person name="Grigoriev I."/>
            <person name="Longcore J.E."/>
            <person name="James T.Y."/>
        </authorList>
    </citation>
    <scope>NUCLEOTIDE SEQUENCE</scope>
    <source>
        <strain evidence="7">JEL0513</strain>
    </source>
</reference>
<feature type="compositionally biased region" description="Basic and acidic residues" evidence="5">
    <location>
        <begin position="410"/>
        <end position="443"/>
    </location>
</feature>
<evidence type="ECO:0000256" key="5">
    <source>
        <dbReference type="SAM" id="MobiDB-lite"/>
    </source>
</evidence>
<dbReference type="Proteomes" id="UP001211907">
    <property type="component" value="Unassembled WGS sequence"/>
</dbReference>
<dbReference type="PANTHER" id="PTHR13484">
    <property type="entry name" value="FIP1-LIKE 1 PROTEIN"/>
    <property type="match status" value="1"/>
</dbReference>